<dbReference type="FunFam" id="2.60.40.10:FF:001281">
    <property type="entry name" value="Interferon gamma receptor 2"/>
    <property type="match status" value="1"/>
</dbReference>
<feature type="signal peptide" evidence="6">
    <location>
        <begin position="1"/>
        <end position="25"/>
    </location>
</feature>
<feature type="region of interest" description="Disordered" evidence="4">
    <location>
        <begin position="334"/>
        <end position="371"/>
    </location>
</feature>
<dbReference type="SUPFAM" id="SSF49265">
    <property type="entry name" value="Fibronectin type III"/>
    <property type="match status" value="2"/>
</dbReference>
<feature type="domain" description="Fibronectin type-III" evidence="7">
    <location>
        <begin position="149"/>
        <end position="247"/>
    </location>
</feature>
<dbReference type="InterPro" id="IPR015373">
    <property type="entry name" value="Interferon/interleukin_rcp_dom"/>
</dbReference>
<dbReference type="CDD" id="cd00063">
    <property type="entry name" value="FN3"/>
    <property type="match status" value="1"/>
</dbReference>
<evidence type="ECO:0000256" key="6">
    <source>
        <dbReference type="SAM" id="SignalP"/>
    </source>
</evidence>
<dbReference type="InterPro" id="IPR003961">
    <property type="entry name" value="FN3_dom"/>
</dbReference>
<evidence type="ECO:0000256" key="5">
    <source>
        <dbReference type="SAM" id="Phobius"/>
    </source>
</evidence>
<feature type="transmembrane region" description="Helical" evidence="5">
    <location>
        <begin position="254"/>
        <end position="277"/>
    </location>
</feature>
<dbReference type="InterPro" id="IPR036116">
    <property type="entry name" value="FN3_sf"/>
</dbReference>
<dbReference type="Ensembl" id="ENSSSCT00040039632.1">
    <property type="protein sequence ID" value="ENSSSCP00040016595.1"/>
    <property type="gene ID" value="ENSSSCG00040029490.1"/>
</dbReference>
<keyword evidence="2 5" id="KW-0812">Transmembrane</keyword>
<dbReference type="InterPro" id="IPR050650">
    <property type="entry name" value="Type-II_Cytokine-TF_Rcpt"/>
</dbReference>
<evidence type="ECO:0000256" key="4">
    <source>
        <dbReference type="SAM" id="MobiDB-lite"/>
    </source>
</evidence>
<dbReference type="InterPro" id="IPR013783">
    <property type="entry name" value="Ig-like_fold"/>
</dbReference>
<keyword evidence="3 5" id="KW-1133">Transmembrane helix</keyword>
<feature type="chain" id="PRO_5044686281" evidence="6">
    <location>
        <begin position="26"/>
        <end position="371"/>
    </location>
</feature>
<evidence type="ECO:0000256" key="1">
    <source>
        <dbReference type="ARBA" id="ARBA00004479"/>
    </source>
</evidence>
<sequence>MRPLLVLLPLVLVLPPLLLFGRCGAAASPADAPPQLPPPQNLKVRLYNAQQALSWDPVTLSNDTRPVVYQVQYRYSTSHNWYDVNKRDSSVDCTNLSRTECDFTANSLSKGFPRQFNISLRVRAKLGDRVSPWVTAPWFEHYRNATIGPPENIWVTPEEGSLIIRFSSPFDVPASVAFFSYYVYYREMAGIQQVTQPFRNNFITLNDLKPLRVYCFQVKAELFLVKENISRSGHLSNISCSETTADASTKLQQVILIAVGTFLLLLVVVGACLFLVLKFRGLVKYWFHSPPRIPVQIEEYLKDPAQPILDALDKDSSSRDDAWDSVSIVSFPENHREDTLQSTLTQSTVSSHKPMDGAPSANTAADVSVPV</sequence>
<gene>
    <name evidence="8" type="primary">IFNGR2</name>
</gene>
<keyword evidence="5" id="KW-0472">Membrane</keyword>
<evidence type="ECO:0000313" key="8">
    <source>
        <dbReference type="Ensembl" id="ENSSSCP00040016595.1"/>
    </source>
</evidence>
<keyword evidence="6" id="KW-0732">Signal</keyword>
<comment type="subcellular location">
    <subcellularLocation>
        <location evidence="1">Membrane</location>
        <topology evidence="1">Single-pass type I membrane protein</topology>
    </subcellularLocation>
</comment>
<reference evidence="8" key="1">
    <citation type="submission" date="2025-05" db="UniProtKB">
        <authorList>
            <consortium name="Ensembl"/>
        </authorList>
    </citation>
    <scope>IDENTIFICATION</scope>
</reference>
<dbReference type="FunFam" id="2.60.40.10:FF:000957">
    <property type="entry name" value="Interferon gamma receptor 2"/>
    <property type="match status" value="1"/>
</dbReference>
<evidence type="ECO:0000313" key="9">
    <source>
        <dbReference type="Proteomes" id="UP000694722"/>
    </source>
</evidence>
<dbReference type="Proteomes" id="UP000694722">
    <property type="component" value="Unplaced"/>
</dbReference>
<evidence type="ECO:0000256" key="3">
    <source>
        <dbReference type="ARBA" id="ARBA00022989"/>
    </source>
</evidence>
<dbReference type="Pfam" id="PF09294">
    <property type="entry name" value="Interfer-bind"/>
    <property type="match status" value="1"/>
</dbReference>
<dbReference type="SMART" id="SM00060">
    <property type="entry name" value="FN3"/>
    <property type="match status" value="2"/>
</dbReference>
<organism evidence="8 9">
    <name type="scientific">Sus scrofa</name>
    <name type="common">Pig</name>
    <dbReference type="NCBI Taxonomy" id="9823"/>
    <lineage>
        <taxon>Eukaryota</taxon>
        <taxon>Metazoa</taxon>
        <taxon>Chordata</taxon>
        <taxon>Craniata</taxon>
        <taxon>Vertebrata</taxon>
        <taxon>Euteleostomi</taxon>
        <taxon>Mammalia</taxon>
        <taxon>Eutheria</taxon>
        <taxon>Laurasiatheria</taxon>
        <taxon>Artiodactyla</taxon>
        <taxon>Suina</taxon>
        <taxon>Suidae</taxon>
        <taxon>Sus</taxon>
    </lineage>
</organism>
<dbReference type="PANTHER" id="PTHR20859:SF46">
    <property type="entry name" value="INTERFERON GAMMA RECEPTOR 2"/>
    <property type="match status" value="1"/>
</dbReference>
<dbReference type="PROSITE" id="PS50853">
    <property type="entry name" value="FN3"/>
    <property type="match status" value="1"/>
</dbReference>
<dbReference type="Gene3D" id="2.60.40.10">
    <property type="entry name" value="Immunoglobulins"/>
    <property type="match status" value="2"/>
</dbReference>
<dbReference type="Proteomes" id="UP000694571">
    <property type="component" value="Unplaced"/>
</dbReference>
<feature type="compositionally biased region" description="Low complexity" evidence="4">
    <location>
        <begin position="340"/>
        <end position="351"/>
    </location>
</feature>
<dbReference type="Pfam" id="PF01108">
    <property type="entry name" value="Tissue_fac"/>
    <property type="match status" value="1"/>
</dbReference>
<dbReference type="AlphaFoldDB" id="A0A8D1E5X4"/>
<protein>
    <submittedName>
        <fullName evidence="8">Interferon gamma receptor 2</fullName>
    </submittedName>
</protein>
<evidence type="ECO:0000256" key="2">
    <source>
        <dbReference type="ARBA" id="ARBA00022692"/>
    </source>
</evidence>
<evidence type="ECO:0000259" key="7">
    <source>
        <dbReference type="PROSITE" id="PS50853"/>
    </source>
</evidence>
<dbReference type="GO" id="GO:0016020">
    <property type="term" value="C:membrane"/>
    <property type="evidence" value="ECO:0007669"/>
    <property type="project" value="UniProtKB-SubCell"/>
</dbReference>
<dbReference type="PANTHER" id="PTHR20859">
    <property type="entry name" value="INTERFERON/INTERLEUKIN RECEPTOR"/>
    <property type="match status" value="1"/>
</dbReference>
<dbReference type="Ensembl" id="ENSSSCT00050034668.1">
    <property type="protein sequence ID" value="ENSSSCP00050014435.1"/>
    <property type="gene ID" value="ENSSSCG00050025742.1"/>
</dbReference>
<accession>A0A8D1E5X4</accession>
<name>A0A8D1E5X4_PIG</name>
<proteinExistence type="predicted"/>